<feature type="transmembrane region" description="Helical" evidence="1">
    <location>
        <begin position="12"/>
        <end position="29"/>
    </location>
</feature>
<keyword evidence="4" id="KW-1185">Reference proteome</keyword>
<dbReference type="InterPro" id="IPR006976">
    <property type="entry name" value="VanZ-like"/>
</dbReference>
<reference evidence="4" key="2">
    <citation type="submission" date="2024-06" db="EMBL/GenBank/DDBJ databases">
        <title>Caproicibacterium argilliputei sp. nov, a novel caproic acid producing anaerobic bacterium isolated from pit mud.</title>
        <authorList>
            <person name="Zeng C."/>
        </authorList>
    </citation>
    <scope>NUCLEOTIDE SEQUENCE [LARGE SCALE GENOMIC DNA]</scope>
    <source>
        <strain evidence="4">ZCY20-5</strain>
    </source>
</reference>
<dbReference type="EMBL" id="CP135996">
    <property type="protein sequence ID" value="WOC33561.1"/>
    <property type="molecule type" value="Genomic_DNA"/>
</dbReference>
<dbReference type="AlphaFoldDB" id="A0AA97DDR6"/>
<feature type="transmembrane region" description="Helical" evidence="1">
    <location>
        <begin position="90"/>
        <end position="106"/>
    </location>
</feature>
<sequence length="505" mass="54108">MKQTGLRVRQWLCFFLAVGCMVCIYAFSAQSGKASDAISIPVAHWLQQNLHLAFSDTQMNHFVRKAAHFGIYFLLAAFFGGWISGFQWSSAVWVTICVGFCALYAAGDEFHQSFSTQRTPSLRDVLLDMVGALLGALFTLLLLHIFYHFHGKKGGASMICPNCGFDNPTDVICCVKCGEPLVDSQALFSPDGTKIDLSEPDIYEPYEDEEADVPEHKSRAPLVILILFLSLLAVAAGLSLAWYQEKGEWPWQQFLTGTASVQSAEENSSLPPLKPQRVTRTYSAADLASAVQESGFQAFAVSETEISEIKVDSQTFDDATLVQFTVKKAMAVLHMQIRFPEETSASSVASTAQSAAVSSAAKQEKPIVTSWGVDTWNLTGTWNDAGGNTLVITSCSGGSMNAYYIPAGKTDSRQVTGSISETGDISLLSSKAQINGRFSPNGTGLLSVTLDGSKTQTQEFVMLSTALASIPSPSSAASADSSAVPSQIIPTASADSVTSDAAQNP</sequence>
<evidence type="ECO:0000256" key="1">
    <source>
        <dbReference type="SAM" id="Phobius"/>
    </source>
</evidence>
<gene>
    <name evidence="3" type="ORF">PXC00_06750</name>
</gene>
<dbReference type="RefSeq" id="WP_275846380.1">
    <property type="nucleotide sequence ID" value="NZ_CP135996.1"/>
</dbReference>
<reference evidence="3 4" key="1">
    <citation type="submission" date="2024-06" db="EMBL/GenBank/DDBJ databases">
        <title>Caproicibacterium argilliputei sp. nov, a novel caproic acid producing anaerobic bacterium isolated from pit mud.</title>
        <authorList>
            <person name="Xia S."/>
        </authorList>
    </citation>
    <scope>NUCLEOTIDE SEQUENCE [LARGE SCALE GENOMIC DNA]</scope>
    <source>
        <strain evidence="3 4">ZCY20-5</strain>
    </source>
</reference>
<proteinExistence type="predicted"/>
<dbReference type="Pfam" id="PF04892">
    <property type="entry name" value="VanZ"/>
    <property type="match status" value="1"/>
</dbReference>
<evidence type="ECO:0000313" key="4">
    <source>
        <dbReference type="Proteomes" id="UP001300604"/>
    </source>
</evidence>
<keyword evidence="1" id="KW-0812">Transmembrane</keyword>
<feature type="transmembrane region" description="Helical" evidence="1">
    <location>
        <begin position="126"/>
        <end position="149"/>
    </location>
</feature>
<protein>
    <submittedName>
        <fullName evidence="3">VanZ family protein</fullName>
    </submittedName>
</protein>
<keyword evidence="1" id="KW-1133">Transmembrane helix</keyword>
<name>A0AA97DDR6_9FIRM</name>
<dbReference type="NCBIfam" id="NF037970">
    <property type="entry name" value="vanZ_1"/>
    <property type="match status" value="1"/>
</dbReference>
<keyword evidence="1" id="KW-0472">Membrane</keyword>
<feature type="transmembrane region" description="Helical" evidence="1">
    <location>
        <begin position="66"/>
        <end position="83"/>
    </location>
</feature>
<evidence type="ECO:0000313" key="3">
    <source>
        <dbReference type="EMBL" id="WOC33561.1"/>
    </source>
</evidence>
<dbReference type="Proteomes" id="UP001300604">
    <property type="component" value="Chromosome"/>
</dbReference>
<dbReference type="PROSITE" id="PS51257">
    <property type="entry name" value="PROKAR_LIPOPROTEIN"/>
    <property type="match status" value="1"/>
</dbReference>
<accession>A0AA97DDR6</accession>
<feature type="domain" description="VanZ-like" evidence="2">
    <location>
        <begin position="15"/>
        <end position="141"/>
    </location>
</feature>
<organism evidence="3 4">
    <name type="scientific">Caproicibacterium argilliputei</name>
    <dbReference type="NCBI Taxonomy" id="3030016"/>
    <lineage>
        <taxon>Bacteria</taxon>
        <taxon>Bacillati</taxon>
        <taxon>Bacillota</taxon>
        <taxon>Clostridia</taxon>
        <taxon>Eubacteriales</taxon>
        <taxon>Oscillospiraceae</taxon>
        <taxon>Caproicibacterium</taxon>
    </lineage>
</organism>
<reference evidence="4" key="3">
    <citation type="submission" date="2024-06" db="EMBL/GenBank/DDBJ databases">
        <authorList>
            <person name="Zeng C."/>
        </authorList>
    </citation>
    <scope>NUCLEOTIDE SEQUENCE [LARGE SCALE GENOMIC DNA]</scope>
    <source>
        <strain evidence="4">ZCY20-5</strain>
    </source>
</reference>
<evidence type="ECO:0000259" key="2">
    <source>
        <dbReference type="Pfam" id="PF04892"/>
    </source>
</evidence>
<feature type="transmembrane region" description="Helical" evidence="1">
    <location>
        <begin position="222"/>
        <end position="243"/>
    </location>
</feature>
<dbReference type="KEGG" id="carl:PXC00_06750"/>